<keyword evidence="1" id="KW-1133">Transmembrane helix</keyword>
<reference evidence="2" key="2">
    <citation type="submission" date="2023-06" db="EMBL/GenBank/DDBJ databases">
        <authorList>
            <consortium name="Lawrence Berkeley National Laboratory"/>
            <person name="Haridas S."/>
            <person name="Hensen N."/>
            <person name="Bonometti L."/>
            <person name="Westerberg I."/>
            <person name="Brannstrom I.O."/>
            <person name="Guillou S."/>
            <person name="Cros-Aarteil S."/>
            <person name="Calhoun S."/>
            <person name="Kuo A."/>
            <person name="Mondo S."/>
            <person name="Pangilinan J."/>
            <person name="Riley R."/>
            <person name="Labutti K."/>
            <person name="Andreopoulos B."/>
            <person name="Lipzen A."/>
            <person name="Chen C."/>
            <person name="Yanf M."/>
            <person name="Daum C."/>
            <person name="Ng V."/>
            <person name="Clum A."/>
            <person name="Steindorff A."/>
            <person name="Ohm R."/>
            <person name="Martin F."/>
            <person name="Silar P."/>
            <person name="Natvig D."/>
            <person name="Lalanne C."/>
            <person name="Gautier V."/>
            <person name="Ament-Velasquez S.L."/>
            <person name="Kruys A."/>
            <person name="Hutchinson M.I."/>
            <person name="Powell A.J."/>
            <person name="Barry K."/>
            <person name="Miller A.N."/>
            <person name="Grigoriev I.V."/>
            <person name="Debuchy R."/>
            <person name="Gladieux P."/>
            <person name="Thoren M.H."/>
            <person name="Johannesson H."/>
        </authorList>
    </citation>
    <scope>NUCLEOTIDE SEQUENCE</scope>
    <source>
        <strain evidence="2">CBS 314.62</strain>
    </source>
</reference>
<protein>
    <submittedName>
        <fullName evidence="2">Uncharacterized protein</fullName>
    </submittedName>
</protein>
<keyword evidence="1" id="KW-0812">Transmembrane</keyword>
<feature type="transmembrane region" description="Helical" evidence="1">
    <location>
        <begin position="36"/>
        <end position="54"/>
    </location>
</feature>
<keyword evidence="1" id="KW-0472">Membrane</keyword>
<keyword evidence="3" id="KW-1185">Reference proteome</keyword>
<dbReference type="Proteomes" id="UP001270362">
    <property type="component" value="Unassembled WGS sequence"/>
</dbReference>
<dbReference type="EMBL" id="JAULSO010000001">
    <property type="protein sequence ID" value="KAK3695558.1"/>
    <property type="molecule type" value="Genomic_DNA"/>
</dbReference>
<feature type="transmembrane region" description="Helical" evidence="1">
    <location>
        <begin position="74"/>
        <end position="93"/>
    </location>
</feature>
<evidence type="ECO:0000313" key="3">
    <source>
        <dbReference type="Proteomes" id="UP001270362"/>
    </source>
</evidence>
<organism evidence="2 3">
    <name type="scientific">Podospora appendiculata</name>
    <dbReference type="NCBI Taxonomy" id="314037"/>
    <lineage>
        <taxon>Eukaryota</taxon>
        <taxon>Fungi</taxon>
        <taxon>Dikarya</taxon>
        <taxon>Ascomycota</taxon>
        <taxon>Pezizomycotina</taxon>
        <taxon>Sordariomycetes</taxon>
        <taxon>Sordariomycetidae</taxon>
        <taxon>Sordariales</taxon>
        <taxon>Podosporaceae</taxon>
        <taxon>Podospora</taxon>
    </lineage>
</organism>
<comment type="caution">
    <text evidence="2">The sequence shown here is derived from an EMBL/GenBank/DDBJ whole genome shotgun (WGS) entry which is preliminary data.</text>
</comment>
<sequence length="145" mass="16962">MDRVSDWDWIPFRWFVVVVTCGISWALFIQLFSSSTFLLCVLVSALFQLSGFLPRSQEKQRFDLLESVYSLGLVIHWVILGCLICVIFSWLVLPQARHCVVSSCLFWALDRYGWMTQSFFFFSHMCTICMRIPMAVFHCTSHWLG</sequence>
<gene>
    <name evidence="2" type="ORF">B0T22DRAFT_111031</name>
</gene>
<proteinExistence type="predicted"/>
<evidence type="ECO:0000256" key="1">
    <source>
        <dbReference type="SAM" id="Phobius"/>
    </source>
</evidence>
<name>A0AAE1CIR9_9PEZI</name>
<reference evidence="2" key="1">
    <citation type="journal article" date="2023" name="Mol. Phylogenet. Evol.">
        <title>Genome-scale phylogeny and comparative genomics of the fungal order Sordariales.</title>
        <authorList>
            <person name="Hensen N."/>
            <person name="Bonometti L."/>
            <person name="Westerberg I."/>
            <person name="Brannstrom I.O."/>
            <person name="Guillou S."/>
            <person name="Cros-Aarteil S."/>
            <person name="Calhoun S."/>
            <person name="Haridas S."/>
            <person name="Kuo A."/>
            <person name="Mondo S."/>
            <person name="Pangilinan J."/>
            <person name="Riley R."/>
            <person name="LaButti K."/>
            <person name="Andreopoulos B."/>
            <person name="Lipzen A."/>
            <person name="Chen C."/>
            <person name="Yan M."/>
            <person name="Daum C."/>
            <person name="Ng V."/>
            <person name="Clum A."/>
            <person name="Steindorff A."/>
            <person name="Ohm R.A."/>
            <person name="Martin F."/>
            <person name="Silar P."/>
            <person name="Natvig D.O."/>
            <person name="Lalanne C."/>
            <person name="Gautier V."/>
            <person name="Ament-Velasquez S.L."/>
            <person name="Kruys A."/>
            <person name="Hutchinson M.I."/>
            <person name="Powell A.J."/>
            <person name="Barry K."/>
            <person name="Miller A.N."/>
            <person name="Grigoriev I.V."/>
            <person name="Debuchy R."/>
            <person name="Gladieux P."/>
            <person name="Hiltunen Thoren M."/>
            <person name="Johannesson H."/>
        </authorList>
    </citation>
    <scope>NUCLEOTIDE SEQUENCE</scope>
    <source>
        <strain evidence="2">CBS 314.62</strain>
    </source>
</reference>
<accession>A0AAE1CIR9</accession>
<feature type="transmembrane region" description="Helical" evidence="1">
    <location>
        <begin position="12"/>
        <end position="29"/>
    </location>
</feature>
<dbReference type="AlphaFoldDB" id="A0AAE1CIR9"/>
<evidence type="ECO:0000313" key="2">
    <source>
        <dbReference type="EMBL" id="KAK3695558.1"/>
    </source>
</evidence>